<dbReference type="Proteomes" id="UP001198182">
    <property type="component" value="Unassembled WGS sequence"/>
</dbReference>
<dbReference type="PROSITE" id="PS50977">
    <property type="entry name" value="HTH_TETR_2"/>
    <property type="match status" value="1"/>
</dbReference>
<sequence length="188" mass="22004">MDMNKDSVPKKLAASFRELVKKSSVEKITIKEITDGAGLIRPTFYHHFKDKYDLIEWIWYQDVIEPARFFWEAGMIPETEKLVFAQILKEKEYYTRILKVEGQNSFKEIVIHSLEEVLLDYISESASGIPEEIGVTPSRIAGYYANSFYYILDSWIRKGMSYSAQQMADIYHYVSTHSLEDVIHRKEV</sequence>
<dbReference type="PANTHER" id="PTHR43479:SF7">
    <property type="entry name" value="TETR-FAMILY TRANSCRIPTIONAL REGULATOR"/>
    <property type="match status" value="1"/>
</dbReference>
<name>A0AAE3JEI7_9FIRM</name>
<dbReference type="InterPro" id="IPR009057">
    <property type="entry name" value="Homeodomain-like_sf"/>
</dbReference>
<gene>
    <name evidence="4" type="ORF">LKD81_04325</name>
</gene>
<keyword evidence="1 2" id="KW-0238">DNA-binding</keyword>
<dbReference type="InterPro" id="IPR050624">
    <property type="entry name" value="HTH-type_Tx_Regulator"/>
</dbReference>
<evidence type="ECO:0000313" key="5">
    <source>
        <dbReference type="Proteomes" id="UP001198182"/>
    </source>
</evidence>
<evidence type="ECO:0000259" key="3">
    <source>
        <dbReference type="PROSITE" id="PS50977"/>
    </source>
</evidence>
<feature type="DNA-binding region" description="H-T-H motif" evidence="2">
    <location>
        <begin position="29"/>
        <end position="48"/>
    </location>
</feature>
<dbReference type="GO" id="GO:0003677">
    <property type="term" value="F:DNA binding"/>
    <property type="evidence" value="ECO:0007669"/>
    <property type="project" value="UniProtKB-UniRule"/>
</dbReference>
<keyword evidence="5" id="KW-1185">Reference proteome</keyword>
<evidence type="ECO:0000256" key="2">
    <source>
        <dbReference type="PROSITE-ProRule" id="PRU00335"/>
    </source>
</evidence>
<evidence type="ECO:0000313" key="4">
    <source>
        <dbReference type="EMBL" id="MCC2230228.1"/>
    </source>
</evidence>
<dbReference type="InterPro" id="IPR001647">
    <property type="entry name" value="HTH_TetR"/>
</dbReference>
<dbReference type="Pfam" id="PF14278">
    <property type="entry name" value="TetR_C_8"/>
    <property type="match status" value="1"/>
</dbReference>
<reference evidence="4" key="1">
    <citation type="submission" date="2021-10" db="EMBL/GenBank/DDBJ databases">
        <title>Anaerobic single-cell dispensing facilitates the cultivation of human gut bacteria.</title>
        <authorList>
            <person name="Afrizal A."/>
        </authorList>
    </citation>
    <scope>NUCLEOTIDE SEQUENCE</scope>
    <source>
        <strain evidence="4">CLA-AA-H215</strain>
    </source>
</reference>
<dbReference type="PANTHER" id="PTHR43479">
    <property type="entry name" value="ACREF/ENVCD OPERON REPRESSOR-RELATED"/>
    <property type="match status" value="1"/>
</dbReference>
<protein>
    <submittedName>
        <fullName evidence="4">TetR/AcrR family transcriptional regulator</fullName>
    </submittedName>
</protein>
<proteinExistence type="predicted"/>
<dbReference type="InterPro" id="IPR039532">
    <property type="entry name" value="TetR_C_Firmicutes"/>
</dbReference>
<organism evidence="4 5">
    <name type="scientific">Hominifimenecus microfluidus</name>
    <dbReference type="NCBI Taxonomy" id="2885348"/>
    <lineage>
        <taxon>Bacteria</taxon>
        <taxon>Bacillati</taxon>
        <taxon>Bacillota</taxon>
        <taxon>Clostridia</taxon>
        <taxon>Lachnospirales</taxon>
        <taxon>Lachnospiraceae</taxon>
        <taxon>Hominifimenecus</taxon>
    </lineage>
</organism>
<dbReference type="AlphaFoldDB" id="A0AAE3JEI7"/>
<feature type="domain" description="HTH tetR-type" evidence="3">
    <location>
        <begin position="6"/>
        <end position="66"/>
    </location>
</feature>
<dbReference type="Pfam" id="PF00440">
    <property type="entry name" value="TetR_N"/>
    <property type="match status" value="1"/>
</dbReference>
<comment type="caution">
    <text evidence="4">The sequence shown here is derived from an EMBL/GenBank/DDBJ whole genome shotgun (WGS) entry which is preliminary data.</text>
</comment>
<accession>A0AAE3JEI7</accession>
<dbReference type="SUPFAM" id="SSF46689">
    <property type="entry name" value="Homeodomain-like"/>
    <property type="match status" value="1"/>
</dbReference>
<dbReference type="EMBL" id="JAJEQR010000009">
    <property type="protein sequence ID" value="MCC2230228.1"/>
    <property type="molecule type" value="Genomic_DNA"/>
</dbReference>
<dbReference type="Gene3D" id="1.10.357.10">
    <property type="entry name" value="Tetracycline Repressor, domain 2"/>
    <property type="match status" value="1"/>
</dbReference>
<evidence type="ECO:0000256" key="1">
    <source>
        <dbReference type="ARBA" id="ARBA00023125"/>
    </source>
</evidence>